<comment type="caution">
    <text evidence="5">The sequence shown here is derived from an EMBL/GenBank/DDBJ whole genome shotgun (WGS) entry which is preliminary data.</text>
</comment>
<dbReference type="SUPFAM" id="SSF50978">
    <property type="entry name" value="WD40 repeat-like"/>
    <property type="match status" value="1"/>
</dbReference>
<dbReference type="InterPro" id="IPR001680">
    <property type="entry name" value="WD40_rpt"/>
</dbReference>
<keyword evidence="1 4" id="KW-0853">WD repeat</keyword>
<dbReference type="InterPro" id="IPR019775">
    <property type="entry name" value="WD40_repeat_CS"/>
</dbReference>
<dbReference type="InterPro" id="IPR036322">
    <property type="entry name" value="WD40_repeat_dom_sf"/>
</dbReference>
<dbReference type="Pfam" id="PF00400">
    <property type="entry name" value="WD40"/>
    <property type="match status" value="3"/>
</dbReference>
<keyword evidence="6" id="KW-1185">Reference proteome</keyword>
<dbReference type="PROSITE" id="PS00678">
    <property type="entry name" value="WD_REPEATS_1"/>
    <property type="match status" value="1"/>
</dbReference>
<dbReference type="Gene3D" id="2.130.10.10">
    <property type="entry name" value="YVTN repeat-like/Quinoprotein amine dehydrogenase"/>
    <property type="match status" value="2"/>
</dbReference>
<dbReference type="GO" id="GO:0006406">
    <property type="term" value="P:mRNA export from nucleus"/>
    <property type="evidence" value="ECO:0007669"/>
    <property type="project" value="InterPro"/>
</dbReference>
<evidence type="ECO:0008006" key="7">
    <source>
        <dbReference type="Google" id="ProtNLM"/>
    </source>
</evidence>
<dbReference type="PANTHER" id="PTHR22839:SF0">
    <property type="entry name" value="THO COMPLEX SUBUNIT 3"/>
    <property type="match status" value="1"/>
</dbReference>
<evidence type="ECO:0000256" key="4">
    <source>
        <dbReference type="PROSITE-ProRule" id="PRU00221"/>
    </source>
</evidence>
<dbReference type="AlphaFoldDB" id="A0AAW1PYH8"/>
<feature type="repeat" description="WD" evidence="4">
    <location>
        <begin position="216"/>
        <end position="257"/>
    </location>
</feature>
<feature type="repeat" description="WD" evidence="4">
    <location>
        <begin position="14"/>
        <end position="48"/>
    </location>
</feature>
<sequence>MVAASFDSFKSRDHKAHKSKIHLLQWNCTGKLIATGAADRTIRTWQTEGLSRHTQAHGKPEPYERTLKHTADLLVLHWHPSEPFLLLSGTRDKRLWLWDATSGAQKWAVNIGIEPTTLAWGPSGSEVAVLGTDKVANDTVCFVPVASKPVSFRKETHNDNEVNVAQRIRTETFEDNEVLDIKFSQDGTLLFRATFNGNIVEVLEYTNRTGQLLHNLRGHVMQLTSLTVSPDDKWLAVCAADAMLTMWNLDTMTNLWAFTRTDAAPTCATFSHDSQYVAFCQEREKTIRILDTASGAHLHTISTPEVPSGLAWNPKSSILAWSGYVDGRTDYCCLTLWAPP</sequence>
<dbReference type="EMBL" id="JALJOQ010000004">
    <property type="protein sequence ID" value="KAK9813496.1"/>
    <property type="molecule type" value="Genomic_DNA"/>
</dbReference>
<evidence type="ECO:0000256" key="3">
    <source>
        <dbReference type="ARBA" id="ARBA00046343"/>
    </source>
</evidence>
<dbReference type="InterPro" id="IPR015943">
    <property type="entry name" value="WD40/YVTN_repeat-like_dom_sf"/>
</dbReference>
<reference evidence="5 6" key="1">
    <citation type="journal article" date="2024" name="Nat. Commun.">
        <title>Phylogenomics reveals the evolutionary origins of lichenization in chlorophyte algae.</title>
        <authorList>
            <person name="Puginier C."/>
            <person name="Libourel C."/>
            <person name="Otte J."/>
            <person name="Skaloud P."/>
            <person name="Haon M."/>
            <person name="Grisel S."/>
            <person name="Petersen M."/>
            <person name="Berrin J.G."/>
            <person name="Delaux P.M."/>
            <person name="Dal Grande F."/>
            <person name="Keller J."/>
        </authorList>
    </citation>
    <scope>NUCLEOTIDE SEQUENCE [LARGE SCALE GENOMIC DNA]</scope>
    <source>
        <strain evidence="5 6">SAG 2036</strain>
    </source>
</reference>
<dbReference type="SMART" id="SM00320">
    <property type="entry name" value="WD40"/>
    <property type="match status" value="4"/>
</dbReference>
<dbReference type="PROSITE" id="PS50294">
    <property type="entry name" value="WD_REPEATS_REGION"/>
    <property type="match status" value="2"/>
</dbReference>
<gene>
    <name evidence="5" type="ORF">WJX73_002305</name>
</gene>
<dbReference type="GO" id="GO:0000445">
    <property type="term" value="C:THO complex part of transcription export complex"/>
    <property type="evidence" value="ECO:0007669"/>
    <property type="project" value="TreeGrafter"/>
</dbReference>
<evidence type="ECO:0000313" key="5">
    <source>
        <dbReference type="EMBL" id="KAK9813496.1"/>
    </source>
</evidence>
<organism evidence="5 6">
    <name type="scientific">Symbiochloris irregularis</name>
    <dbReference type="NCBI Taxonomy" id="706552"/>
    <lineage>
        <taxon>Eukaryota</taxon>
        <taxon>Viridiplantae</taxon>
        <taxon>Chlorophyta</taxon>
        <taxon>core chlorophytes</taxon>
        <taxon>Trebouxiophyceae</taxon>
        <taxon>Trebouxiales</taxon>
        <taxon>Trebouxiaceae</taxon>
        <taxon>Symbiochloris</taxon>
    </lineage>
</organism>
<protein>
    <recommendedName>
        <fullName evidence="7">WD40 repeat-like protein</fullName>
    </recommendedName>
</protein>
<feature type="repeat" description="WD" evidence="4">
    <location>
        <begin position="66"/>
        <end position="108"/>
    </location>
</feature>
<dbReference type="InterPro" id="IPR040132">
    <property type="entry name" value="Tex1/THOC3"/>
</dbReference>
<dbReference type="PANTHER" id="PTHR22839">
    <property type="entry name" value="THO COMPLEX SUBUNIT 3 THO3"/>
    <property type="match status" value="1"/>
</dbReference>
<dbReference type="Proteomes" id="UP001465755">
    <property type="component" value="Unassembled WGS sequence"/>
</dbReference>
<evidence type="ECO:0000256" key="2">
    <source>
        <dbReference type="ARBA" id="ARBA00022737"/>
    </source>
</evidence>
<comment type="similarity">
    <text evidence="3">Belongs to the THOC3 family.</text>
</comment>
<keyword evidence="2" id="KW-0677">Repeat</keyword>
<evidence type="ECO:0000256" key="1">
    <source>
        <dbReference type="ARBA" id="ARBA00022574"/>
    </source>
</evidence>
<proteinExistence type="inferred from homology"/>
<accession>A0AAW1PYH8</accession>
<name>A0AAW1PYH8_9CHLO</name>
<dbReference type="PROSITE" id="PS50082">
    <property type="entry name" value="WD_REPEATS_2"/>
    <property type="match status" value="3"/>
</dbReference>
<evidence type="ECO:0000313" key="6">
    <source>
        <dbReference type="Proteomes" id="UP001465755"/>
    </source>
</evidence>